<dbReference type="RefSeq" id="WP_303300158.1">
    <property type="nucleotide sequence ID" value="NZ_BAABDA010000042.1"/>
</dbReference>
<evidence type="ECO:0000313" key="3">
    <source>
        <dbReference type="Proteomes" id="UP001176806"/>
    </source>
</evidence>
<dbReference type="EMBL" id="JAUOEL010000001">
    <property type="protein sequence ID" value="MDO5973094.1"/>
    <property type="molecule type" value="Genomic_DNA"/>
</dbReference>
<feature type="domain" description="DUF5679" evidence="1">
    <location>
        <begin position="4"/>
        <end position="43"/>
    </location>
</feature>
<keyword evidence="3" id="KW-1185">Reference proteome</keyword>
<name>A0ABT8WIW2_9FLAO</name>
<evidence type="ECO:0000259" key="1">
    <source>
        <dbReference type="Pfam" id="PF18930"/>
    </source>
</evidence>
<dbReference type="Pfam" id="PF18930">
    <property type="entry name" value="DUF5679"/>
    <property type="match status" value="1"/>
</dbReference>
<protein>
    <submittedName>
        <fullName evidence="2">DUF5679 domain-containing protein</fullName>
    </submittedName>
</protein>
<evidence type="ECO:0000313" key="2">
    <source>
        <dbReference type="EMBL" id="MDO5973094.1"/>
    </source>
</evidence>
<comment type="caution">
    <text evidence="2">The sequence shown here is derived from an EMBL/GenBank/DDBJ whole genome shotgun (WGS) entry which is preliminary data.</text>
</comment>
<dbReference type="Proteomes" id="UP001176806">
    <property type="component" value="Unassembled WGS sequence"/>
</dbReference>
<proteinExistence type="predicted"/>
<reference evidence="2" key="1">
    <citation type="submission" date="2023-07" db="EMBL/GenBank/DDBJ databases">
        <title>Two novel species in the genus Flavivirga.</title>
        <authorList>
            <person name="Kwon K."/>
        </authorList>
    </citation>
    <scope>NUCLEOTIDE SEQUENCE</scope>
    <source>
        <strain evidence="2">KACC 14158</strain>
    </source>
</reference>
<gene>
    <name evidence="2" type="ORF">Q4Q40_02770</name>
</gene>
<organism evidence="2 3">
    <name type="scientific">Flavivirga jejuensis</name>
    <dbReference type="NCBI Taxonomy" id="870487"/>
    <lineage>
        <taxon>Bacteria</taxon>
        <taxon>Pseudomonadati</taxon>
        <taxon>Bacteroidota</taxon>
        <taxon>Flavobacteriia</taxon>
        <taxon>Flavobacteriales</taxon>
        <taxon>Flavobacteriaceae</taxon>
        <taxon>Flavivirga</taxon>
    </lineage>
</organism>
<sequence>MDGYCVKCKVKKEIKDASEVTMKNGRKAMKGSCPTCGTGMFRILGKS</sequence>
<dbReference type="InterPro" id="IPR044044">
    <property type="entry name" value="DUF5679"/>
</dbReference>
<accession>A0ABT8WIW2</accession>